<keyword evidence="2 8" id="KW-1003">Cell membrane</keyword>
<evidence type="ECO:0000313" key="9">
    <source>
        <dbReference type="EMBL" id="KAJ6642285.1"/>
    </source>
</evidence>
<feature type="transmembrane region" description="Helical" evidence="8">
    <location>
        <begin position="77"/>
        <end position="96"/>
    </location>
</feature>
<comment type="caution">
    <text evidence="8">Lacks conserved residue(s) required for the propagation of feature annotation.</text>
</comment>
<evidence type="ECO:0000256" key="2">
    <source>
        <dbReference type="ARBA" id="ARBA00022475"/>
    </source>
</evidence>
<feature type="transmembrane region" description="Helical" evidence="8">
    <location>
        <begin position="35"/>
        <end position="57"/>
    </location>
</feature>
<dbReference type="GO" id="GO:0030424">
    <property type="term" value="C:axon"/>
    <property type="evidence" value="ECO:0007669"/>
    <property type="project" value="TreeGrafter"/>
</dbReference>
<dbReference type="PANTHER" id="PTHR21143">
    <property type="entry name" value="INVERTEBRATE GUSTATORY RECEPTOR"/>
    <property type="match status" value="1"/>
</dbReference>
<dbReference type="PANTHER" id="PTHR21143:SF104">
    <property type="entry name" value="GUSTATORY RECEPTOR 8A-RELATED"/>
    <property type="match status" value="1"/>
</dbReference>
<organism evidence="9 10">
    <name type="scientific">Pseudolycoriella hygida</name>
    <dbReference type="NCBI Taxonomy" id="35572"/>
    <lineage>
        <taxon>Eukaryota</taxon>
        <taxon>Metazoa</taxon>
        <taxon>Ecdysozoa</taxon>
        <taxon>Arthropoda</taxon>
        <taxon>Hexapoda</taxon>
        <taxon>Insecta</taxon>
        <taxon>Pterygota</taxon>
        <taxon>Neoptera</taxon>
        <taxon>Endopterygota</taxon>
        <taxon>Diptera</taxon>
        <taxon>Nematocera</taxon>
        <taxon>Sciaroidea</taxon>
        <taxon>Sciaridae</taxon>
        <taxon>Pseudolycoriella</taxon>
    </lineage>
</organism>
<feature type="transmembrane region" description="Helical" evidence="8">
    <location>
        <begin position="440"/>
        <end position="460"/>
    </location>
</feature>
<evidence type="ECO:0000256" key="4">
    <source>
        <dbReference type="ARBA" id="ARBA00022989"/>
    </source>
</evidence>
<dbReference type="GO" id="GO:0030425">
    <property type="term" value="C:dendrite"/>
    <property type="evidence" value="ECO:0007669"/>
    <property type="project" value="TreeGrafter"/>
</dbReference>
<comment type="subcellular location">
    <subcellularLocation>
        <location evidence="1 8">Cell membrane</location>
        <topology evidence="1 8">Multi-pass membrane protein</topology>
    </subcellularLocation>
</comment>
<feature type="transmembrane region" description="Helical" evidence="8">
    <location>
        <begin position="132"/>
        <end position="154"/>
    </location>
</feature>
<feature type="transmembrane region" description="Helical" evidence="8">
    <location>
        <begin position="160"/>
        <end position="179"/>
    </location>
</feature>
<evidence type="ECO:0000256" key="6">
    <source>
        <dbReference type="ARBA" id="ARBA00023170"/>
    </source>
</evidence>
<name>A0A9Q0S3S1_9DIPT</name>
<keyword evidence="4 8" id="KW-1133">Transmembrane helix</keyword>
<dbReference type="GO" id="GO:0050909">
    <property type="term" value="P:sensory perception of taste"/>
    <property type="evidence" value="ECO:0007669"/>
    <property type="project" value="InterPro"/>
</dbReference>
<dbReference type="OrthoDB" id="10484566at2759"/>
<dbReference type="GO" id="GO:0007635">
    <property type="term" value="P:chemosensory behavior"/>
    <property type="evidence" value="ECO:0007669"/>
    <property type="project" value="TreeGrafter"/>
</dbReference>
<comment type="similarity">
    <text evidence="8">Belongs to the insect chemoreceptor superfamily. Gustatory receptor (GR) family.</text>
</comment>
<evidence type="ECO:0000256" key="5">
    <source>
        <dbReference type="ARBA" id="ARBA00023136"/>
    </source>
</evidence>
<comment type="function">
    <text evidence="8">Gustatory receptor which mediates acceptance or avoidance behavior, depending on its substrates.</text>
</comment>
<evidence type="ECO:0000256" key="3">
    <source>
        <dbReference type="ARBA" id="ARBA00022692"/>
    </source>
</evidence>
<keyword evidence="6 8" id="KW-0675">Receptor</keyword>
<proteinExistence type="inferred from homology"/>
<keyword evidence="10" id="KW-1185">Reference proteome</keyword>
<dbReference type="Pfam" id="PF08395">
    <property type="entry name" value="7tm_7"/>
    <property type="match status" value="1"/>
</dbReference>
<dbReference type="GO" id="GO:0005886">
    <property type="term" value="C:plasma membrane"/>
    <property type="evidence" value="ECO:0007669"/>
    <property type="project" value="UniProtKB-SubCell"/>
</dbReference>
<dbReference type="Proteomes" id="UP001151699">
    <property type="component" value="Chromosome B"/>
</dbReference>
<gene>
    <name evidence="9" type="ORF">Bhyg_07232</name>
</gene>
<evidence type="ECO:0000256" key="1">
    <source>
        <dbReference type="ARBA" id="ARBA00004651"/>
    </source>
</evidence>
<keyword evidence="7 8" id="KW-0807">Transducer</keyword>
<dbReference type="GO" id="GO:0008049">
    <property type="term" value="P:male courtship behavior"/>
    <property type="evidence" value="ECO:0007669"/>
    <property type="project" value="TreeGrafter"/>
</dbReference>
<keyword evidence="5 8" id="KW-0472">Membrane</keyword>
<feature type="transmembrane region" description="Helical" evidence="8">
    <location>
        <begin position="368"/>
        <end position="389"/>
    </location>
</feature>
<dbReference type="GO" id="GO:0043025">
    <property type="term" value="C:neuronal cell body"/>
    <property type="evidence" value="ECO:0007669"/>
    <property type="project" value="TreeGrafter"/>
</dbReference>
<keyword evidence="3 8" id="KW-0812">Transmembrane</keyword>
<protein>
    <recommendedName>
        <fullName evidence="8">Gustatory receptor</fullName>
    </recommendedName>
</protein>
<evidence type="ECO:0000256" key="7">
    <source>
        <dbReference type="ARBA" id="ARBA00023224"/>
    </source>
</evidence>
<evidence type="ECO:0000313" key="10">
    <source>
        <dbReference type="Proteomes" id="UP001151699"/>
    </source>
</evidence>
<dbReference type="GO" id="GO:0007165">
    <property type="term" value="P:signal transduction"/>
    <property type="evidence" value="ECO:0007669"/>
    <property type="project" value="UniProtKB-KW"/>
</dbReference>
<sequence length="464" mass="54289">MKAGKTNAYDIFRSVYLFSKLVGYCPQTYKRSNKIYDLSGIAILIVLLILKFVLLWTNMDFKVFVSITNSSMMNYGIWLQVVTTLLLSIIFTFIGLQTHKYRWSLLESYQEIDEELVNVFHSNLLQEQMKKWLITMTSFGAVFLTSLVCATYYFLSTLPLSPETIFCIMLSCFISNISILTTDSQLNSNQIFILSRYNIINNVLLQLLFECPEMKKRNVIMEYNLLTQKEFQYTKYKNNFSSKNVLLRDQLEISTITKTENIWRKREDLKNQKKCMEELEKKRGRFSMPNILFDKKSYFTGYTFTKESTPAEIKRKLNQLLVLHDKLTDCVDHLNDMCGLQMQLVTLSIFVVWMSYQQEAANIANMNLLWMFIYVFTLIFNIFVGTVLVDRAKETALILHRVMCTISSTQVLEKLYQLSEMLYSRQPVLGCGLLVWDWKYISSLIGGVCMYLIILIQFYVSSKT</sequence>
<dbReference type="InterPro" id="IPR013604">
    <property type="entry name" value="7TM_chemorcpt"/>
</dbReference>
<evidence type="ECO:0000256" key="8">
    <source>
        <dbReference type="RuleBase" id="RU363108"/>
    </source>
</evidence>
<dbReference type="AlphaFoldDB" id="A0A9Q0S3S1"/>
<accession>A0A9Q0S3S1</accession>
<comment type="caution">
    <text evidence="9">The sequence shown here is derived from an EMBL/GenBank/DDBJ whole genome shotgun (WGS) entry which is preliminary data.</text>
</comment>
<dbReference type="EMBL" id="WJQU01000002">
    <property type="protein sequence ID" value="KAJ6642285.1"/>
    <property type="molecule type" value="Genomic_DNA"/>
</dbReference>
<reference evidence="9" key="1">
    <citation type="submission" date="2022-07" db="EMBL/GenBank/DDBJ databases">
        <authorList>
            <person name="Trinca V."/>
            <person name="Uliana J.V.C."/>
            <person name="Torres T.T."/>
            <person name="Ward R.J."/>
            <person name="Monesi N."/>
        </authorList>
    </citation>
    <scope>NUCLEOTIDE SEQUENCE</scope>
    <source>
        <strain evidence="9">HSMRA1968</strain>
        <tissue evidence="9">Whole embryos</tissue>
    </source>
</reference>